<dbReference type="PROSITE" id="PS50297">
    <property type="entry name" value="ANK_REP_REGION"/>
    <property type="match status" value="1"/>
</dbReference>
<dbReference type="Pfam" id="PF00069">
    <property type="entry name" value="Pkinase"/>
    <property type="match status" value="1"/>
</dbReference>
<evidence type="ECO:0000313" key="6">
    <source>
        <dbReference type="Proteomes" id="UP000800035"/>
    </source>
</evidence>
<dbReference type="PROSITE" id="PS50011">
    <property type="entry name" value="PROTEIN_KINASE_DOM"/>
    <property type="match status" value="1"/>
</dbReference>
<feature type="domain" description="Protein kinase" evidence="4">
    <location>
        <begin position="72"/>
        <end position="397"/>
    </location>
</feature>
<dbReference type="Gene3D" id="1.25.40.20">
    <property type="entry name" value="Ankyrin repeat-containing domain"/>
    <property type="match status" value="3"/>
</dbReference>
<dbReference type="Gene3D" id="1.10.510.10">
    <property type="entry name" value="Transferase(Phosphotransferase) domain 1"/>
    <property type="match status" value="1"/>
</dbReference>
<dbReference type="InterPro" id="IPR036770">
    <property type="entry name" value="Ankyrin_rpt-contain_sf"/>
</dbReference>
<dbReference type="PROSITE" id="PS00108">
    <property type="entry name" value="PROTEIN_KINASE_ST"/>
    <property type="match status" value="1"/>
</dbReference>
<evidence type="ECO:0000256" key="1">
    <source>
        <dbReference type="ARBA" id="ARBA00022737"/>
    </source>
</evidence>
<dbReference type="PANTHER" id="PTHR24198:SF165">
    <property type="entry name" value="ANKYRIN REPEAT-CONTAINING PROTEIN-RELATED"/>
    <property type="match status" value="1"/>
</dbReference>
<dbReference type="SUPFAM" id="SSF48403">
    <property type="entry name" value="Ankyrin repeat"/>
    <property type="match status" value="2"/>
</dbReference>
<gene>
    <name evidence="5" type="ORF">CC80DRAFT_483822</name>
</gene>
<evidence type="ECO:0000259" key="4">
    <source>
        <dbReference type="PROSITE" id="PS50011"/>
    </source>
</evidence>
<protein>
    <submittedName>
        <fullName evidence="5">Ankyrin</fullName>
    </submittedName>
</protein>
<evidence type="ECO:0000256" key="2">
    <source>
        <dbReference type="ARBA" id="ARBA00023043"/>
    </source>
</evidence>
<organism evidence="5 6">
    <name type="scientific">Byssothecium circinans</name>
    <dbReference type="NCBI Taxonomy" id="147558"/>
    <lineage>
        <taxon>Eukaryota</taxon>
        <taxon>Fungi</taxon>
        <taxon>Dikarya</taxon>
        <taxon>Ascomycota</taxon>
        <taxon>Pezizomycotina</taxon>
        <taxon>Dothideomycetes</taxon>
        <taxon>Pleosporomycetidae</taxon>
        <taxon>Pleosporales</taxon>
        <taxon>Massarineae</taxon>
        <taxon>Massarinaceae</taxon>
        <taxon>Byssothecium</taxon>
    </lineage>
</organism>
<sequence length="1384" mass="153989">MEEFDWVQSLAAFDYGTTSEAPTDTPLGPFQESTASAASRGSFASFVCHVKHLERRLRSFSDVVLDDSSNVTVSGKILGQGRTFMVRHAQWVQKPTEPPMDVALKEIISDLQDTGGTPSNMSNPIHKPQSDWKDILFEIRALLHEPIRYHPNLVRLLGIRWGLSPISESTYPVLIMEYAALGTFSALQASSVPLSSSIKQKLCYDVSRALSALHASAIVHGDMKHENVLIFPSKKAVEDLPYTAKLADFGGSVMDMTSEEFRKMETWTWPFQAPEISSNRPLTRSGMMLTDAYSFGLLVWRALMDGEGFVSLPGAAQDASDQAKRDLSTLKASESFTNAAVSAIKHYGARKGLTKRCVEMSCYVLLHTVRLNPEDRHLVKAQAALRGIRPGHISAYLDFVREKNEARDATEARGAPGRHGITRDSLAFTLGRYGNDADLQDNIPGFRPRLDEPSAEKFLFEPESLKHILTWDQQRQMLDEMKDAANRIVPSLRGVLDMKRTVAAFYVFQCYLVEFGTEFDAEEAIQWLLKASAGDDSYEDEDYLAQAFVWRLSRALDVDISIGPSKLVSLLRRSALRGHRTCLQDMLELAASDSAPGRQEWNSSYNQSRRLLQTQMGAVGMVCFFSSFLTAPWDTIDITNVSQLDNCIRAVIWSDYDACLRPQDDTRERDPLRRRGEDLERTAVDNIYVNRHGHGLLHWAAARGALDTLRHMIFKYKCNFDLPNQHLVETPLMCASQGGNLECARLLIDNGADPNGYPFGQESPLHWLCSFAPNEMETVAKRLLTAGANIEIRSGGMRHDVRGIRADWEHVFETRTTPLGRAVLMNDLVAVKTLLDLGANPLARTAKKHRGEWEGLEGSTKMLDVSSPFELSAVLCTPEILTLFIQHIDENNSTSKIKLLDEASMLTLAHEKTVVGFDPISLQSRLVRGGGKYKTNLRATLMLLYGRALPFNGVSPADELQVERSRVLCREVELGNLDVVECLLDLNYNSDGTADFRPLLKAVQLNHGAMFALLTHYKATANITQMTRTGNISLLHICASRPRQSRPGSSIAEALLEVGVAVESKDPRSKPPIALAILHQNFDVASALVKHGANVDATYPLTTPGLSGPEIKTATVLVEILSQHTMQTLESLNFLFGRRGGGPKQRPSFYVDPVNRLSILHQLAGSPHFTQIAQITPKILNLCLETYAETALINYKHPILGTALYHAASSGHKPMVERLLQYGAKITSDSGPYVEDSVHTLLRPKESYTPLWAALLRLDDALKKGALFPPAGSRNAWLKSNAIQNAKKIIELLAEDIHDSLSQQAITLLKSKRSSLEEQFRVAHEEELAERRNLRASDDEHPVDLGVLLGSRQSDEEKIREICAGPEVEWQTEHISQFFEELSL</sequence>
<feature type="repeat" description="ANK" evidence="3">
    <location>
        <begin position="727"/>
        <end position="755"/>
    </location>
</feature>
<dbReference type="InterPro" id="IPR008271">
    <property type="entry name" value="Ser/Thr_kinase_AS"/>
</dbReference>
<dbReference type="OrthoDB" id="626167at2759"/>
<keyword evidence="1" id="KW-0677">Repeat</keyword>
<dbReference type="SUPFAM" id="SSF56112">
    <property type="entry name" value="Protein kinase-like (PK-like)"/>
    <property type="match status" value="1"/>
</dbReference>
<keyword evidence="2 3" id="KW-0040">ANK repeat</keyword>
<dbReference type="Pfam" id="PF13606">
    <property type="entry name" value="Ank_3"/>
    <property type="match status" value="1"/>
</dbReference>
<dbReference type="GO" id="GO:0005524">
    <property type="term" value="F:ATP binding"/>
    <property type="evidence" value="ECO:0007669"/>
    <property type="project" value="InterPro"/>
</dbReference>
<dbReference type="PANTHER" id="PTHR24198">
    <property type="entry name" value="ANKYRIN REPEAT AND PROTEIN KINASE DOMAIN-CONTAINING PROTEIN"/>
    <property type="match status" value="1"/>
</dbReference>
<feature type="repeat" description="ANK" evidence="3">
    <location>
        <begin position="1202"/>
        <end position="1231"/>
    </location>
</feature>
<name>A0A6A5T9Y2_9PLEO</name>
<dbReference type="Pfam" id="PF12796">
    <property type="entry name" value="Ank_2"/>
    <property type="match status" value="1"/>
</dbReference>
<evidence type="ECO:0000313" key="5">
    <source>
        <dbReference type="EMBL" id="KAF1949765.1"/>
    </source>
</evidence>
<dbReference type="SMART" id="SM00220">
    <property type="entry name" value="S_TKc"/>
    <property type="match status" value="1"/>
</dbReference>
<dbReference type="CDD" id="cd00180">
    <property type="entry name" value="PKc"/>
    <property type="match status" value="1"/>
</dbReference>
<proteinExistence type="predicted"/>
<dbReference type="Proteomes" id="UP000800035">
    <property type="component" value="Unassembled WGS sequence"/>
</dbReference>
<dbReference type="PROSITE" id="PS50088">
    <property type="entry name" value="ANK_REPEAT"/>
    <property type="match status" value="2"/>
</dbReference>
<dbReference type="SMART" id="SM00248">
    <property type="entry name" value="ANK"/>
    <property type="match status" value="8"/>
</dbReference>
<evidence type="ECO:0000256" key="3">
    <source>
        <dbReference type="PROSITE-ProRule" id="PRU00023"/>
    </source>
</evidence>
<dbReference type="InterPro" id="IPR002110">
    <property type="entry name" value="Ankyrin_rpt"/>
</dbReference>
<keyword evidence="6" id="KW-1185">Reference proteome</keyword>
<dbReference type="EMBL" id="ML977032">
    <property type="protein sequence ID" value="KAF1949765.1"/>
    <property type="molecule type" value="Genomic_DNA"/>
</dbReference>
<reference evidence="5" key="1">
    <citation type="journal article" date="2020" name="Stud. Mycol.">
        <title>101 Dothideomycetes genomes: a test case for predicting lifestyles and emergence of pathogens.</title>
        <authorList>
            <person name="Haridas S."/>
            <person name="Albert R."/>
            <person name="Binder M."/>
            <person name="Bloem J."/>
            <person name="Labutti K."/>
            <person name="Salamov A."/>
            <person name="Andreopoulos B."/>
            <person name="Baker S."/>
            <person name="Barry K."/>
            <person name="Bills G."/>
            <person name="Bluhm B."/>
            <person name="Cannon C."/>
            <person name="Castanera R."/>
            <person name="Culley D."/>
            <person name="Daum C."/>
            <person name="Ezra D."/>
            <person name="Gonzalez J."/>
            <person name="Henrissat B."/>
            <person name="Kuo A."/>
            <person name="Liang C."/>
            <person name="Lipzen A."/>
            <person name="Lutzoni F."/>
            <person name="Magnuson J."/>
            <person name="Mondo S."/>
            <person name="Nolan M."/>
            <person name="Ohm R."/>
            <person name="Pangilinan J."/>
            <person name="Park H.-J."/>
            <person name="Ramirez L."/>
            <person name="Alfaro M."/>
            <person name="Sun H."/>
            <person name="Tritt A."/>
            <person name="Yoshinaga Y."/>
            <person name="Zwiers L.-H."/>
            <person name="Turgeon B."/>
            <person name="Goodwin S."/>
            <person name="Spatafora J."/>
            <person name="Crous P."/>
            <person name="Grigoriev I."/>
        </authorList>
    </citation>
    <scope>NUCLEOTIDE SEQUENCE</scope>
    <source>
        <strain evidence="5">CBS 675.92</strain>
    </source>
</reference>
<accession>A0A6A5T9Y2</accession>
<dbReference type="GO" id="GO:0004672">
    <property type="term" value="F:protein kinase activity"/>
    <property type="evidence" value="ECO:0007669"/>
    <property type="project" value="InterPro"/>
</dbReference>
<dbReference type="InterPro" id="IPR000719">
    <property type="entry name" value="Prot_kinase_dom"/>
</dbReference>
<dbReference type="InterPro" id="IPR011009">
    <property type="entry name" value="Kinase-like_dom_sf"/>
</dbReference>